<accession>A0AAD6SNK6</accession>
<sequence length="126" mass="13575">MLDLPAETYIACPAPSQPLHGIESSLKVGTQKVFCDIPESAEKNGQSADSEGIDPSHSGAHRGRHSNRAIQRAHLKRLTDASSNSAAFWKVYRGMADPKPKEPAVLLSDLAACFEKRMNAPDPPSP</sequence>
<protein>
    <submittedName>
        <fullName evidence="2">Uncharacterized protein</fullName>
    </submittedName>
</protein>
<evidence type="ECO:0000313" key="3">
    <source>
        <dbReference type="Proteomes" id="UP001218188"/>
    </source>
</evidence>
<evidence type="ECO:0000313" key="2">
    <source>
        <dbReference type="EMBL" id="KAJ7031048.1"/>
    </source>
</evidence>
<evidence type="ECO:0000256" key="1">
    <source>
        <dbReference type="SAM" id="MobiDB-lite"/>
    </source>
</evidence>
<keyword evidence="3" id="KW-1185">Reference proteome</keyword>
<reference evidence="2" key="1">
    <citation type="submission" date="2023-03" db="EMBL/GenBank/DDBJ databases">
        <title>Massive genome expansion in bonnet fungi (Mycena s.s.) driven by repeated elements and novel gene families across ecological guilds.</title>
        <authorList>
            <consortium name="Lawrence Berkeley National Laboratory"/>
            <person name="Harder C.B."/>
            <person name="Miyauchi S."/>
            <person name="Viragh M."/>
            <person name="Kuo A."/>
            <person name="Thoen E."/>
            <person name="Andreopoulos B."/>
            <person name="Lu D."/>
            <person name="Skrede I."/>
            <person name="Drula E."/>
            <person name="Henrissat B."/>
            <person name="Morin E."/>
            <person name="Kohler A."/>
            <person name="Barry K."/>
            <person name="LaButti K."/>
            <person name="Morin E."/>
            <person name="Salamov A."/>
            <person name="Lipzen A."/>
            <person name="Mereny Z."/>
            <person name="Hegedus B."/>
            <person name="Baldrian P."/>
            <person name="Stursova M."/>
            <person name="Weitz H."/>
            <person name="Taylor A."/>
            <person name="Grigoriev I.V."/>
            <person name="Nagy L.G."/>
            <person name="Martin F."/>
            <person name="Kauserud H."/>
        </authorList>
    </citation>
    <scope>NUCLEOTIDE SEQUENCE</scope>
    <source>
        <strain evidence="2">CBHHK200</strain>
    </source>
</reference>
<dbReference type="Proteomes" id="UP001218188">
    <property type="component" value="Unassembled WGS sequence"/>
</dbReference>
<name>A0AAD6SNK6_9AGAR</name>
<proteinExistence type="predicted"/>
<feature type="compositionally biased region" description="Basic residues" evidence="1">
    <location>
        <begin position="59"/>
        <end position="68"/>
    </location>
</feature>
<dbReference type="EMBL" id="JARJCM010000085">
    <property type="protein sequence ID" value="KAJ7031048.1"/>
    <property type="molecule type" value="Genomic_DNA"/>
</dbReference>
<organism evidence="2 3">
    <name type="scientific">Mycena alexandri</name>
    <dbReference type="NCBI Taxonomy" id="1745969"/>
    <lineage>
        <taxon>Eukaryota</taxon>
        <taxon>Fungi</taxon>
        <taxon>Dikarya</taxon>
        <taxon>Basidiomycota</taxon>
        <taxon>Agaricomycotina</taxon>
        <taxon>Agaricomycetes</taxon>
        <taxon>Agaricomycetidae</taxon>
        <taxon>Agaricales</taxon>
        <taxon>Marasmiineae</taxon>
        <taxon>Mycenaceae</taxon>
        <taxon>Mycena</taxon>
    </lineage>
</organism>
<dbReference type="AlphaFoldDB" id="A0AAD6SNK6"/>
<comment type="caution">
    <text evidence="2">The sequence shown here is derived from an EMBL/GenBank/DDBJ whole genome shotgun (WGS) entry which is preliminary data.</text>
</comment>
<feature type="region of interest" description="Disordered" evidence="1">
    <location>
        <begin position="38"/>
        <end position="68"/>
    </location>
</feature>
<gene>
    <name evidence="2" type="ORF">C8F04DRAFT_1042010</name>
</gene>